<dbReference type="STRING" id="1797.RMCT_2072"/>
<accession>A0A100XEJ6</accession>
<name>A0A100XEJ6_MYCTH</name>
<dbReference type="GO" id="GO:0003700">
    <property type="term" value="F:DNA-binding transcription factor activity"/>
    <property type="evidence" value="ECO:0007669"/>
    <property type="project" value="TreeGrafter"/>
</dbReference>
<dbReference type="OMA" id="ELDYVYY"/>
<dbReference type="Gene3D" id="1.10.10.60">
    <property type="entry name" value="Homeodomain-like"/>
    <property type="match status" value="2"/>
</dbReference>
<dbReference type="InterPro" id="IPR001647">
    <property type="entry name" value="HTH_TetR"/>
</dbReference>
<keyword evidence="3" id="KW-0804">Transcription</keyword>
<dbReference type="Gene3D" id="1.10.357.10">
    <property type="entry name" value="Tetracycline Repressor, domain 2"/>
    <property type="match status" value="2"/>
</dbReference>
<dbReference type="RefSeq" id="WP_003924559.1">
    <property type="nucleotide sequence ID" value="NZ_BCTB01000012.1"/>
</dbReference>
<evidence type="ECO:0000313" key="6">
    <source>
        <dbReference type="EMBL" id="GAT15102.1"/>
    </source>
</evidence>
<dbReference type="PROSITE" id="PS50977">
    <property type="entry name" value="HTH_TETR_2"/>
    <property type="match status" value="2"/>
</dbReference>
<dbReference type="Pfam" id="PF00440">
    <property type="entry name" value="TetR_N"/>
    <property type="match status" value="2"/>
</dbReference>
<evidence type="ECO:0000313" key="7">
    <source>
        <dbReference type="Proteomes" id="UP000069654"/>
    </source>
</evidence>
<dbReference type="SUPFAM" id="SSF46689">
    <property type="entry name" value="Homeodomain-like"/>
    <property type="match status" value="2"/>
</dbReference>
<feature type="DNA-binding region" description="H-T-H motif" evidence="4">
    <location>
        <begin position="40"/>
        <end position="59"/>
    </location>
</feature>
<proteinExistence type="predicted"/>
<evidence type="ECO:0000256" key="1">
    <source>
        <dbReference type="ARBA" id="ARBA00023015"/>
    </source>
</evidence>
<dbReference type="Proteomes" id="UP000069654">
    <property type="component" value="Unassembled WGS sequence"/>
</dbReference>
<protein>
    <submittedName>
        <fullName evidence="6">TetR family transcriptional regulator</fullName>
    </submittedName>
</protein>
<dbReference type="InterPro" id="IPR050109">
    <property type="entry name" value="HTH-type_TetR-like_transc_reg"/>
</dbReference>
<feature type="domain" description="HTH tetR-type" evidence="5">
    <location>
        <begin position="17"/>
        <end position="77"/>
    </location>
</feature>
<evidence type="ECO:0000256" key="3">
    <source>
        <dbReference type="ARBA" id="ARBA00023163"/>
    </source>
</evidence>
<keyword evidence="1" id="KW-0805">Transcription regulation</keyword>
<reference evidence="7" key="2">
    <citation type="submission" date="2016-02" db="EMBL/GenBank/DDBJ databases">
        <title>Draft genome sequence of five rapidly growing Mycobacterium species.</title>
        <authorList>
            <person name="Katahira K."/>
            <person name="Gotou Y."/>
            <person name="Iida K."/>
            <person name="Ogura Y."/>
            <person name="Hayashi T."/>
        </authorList>
    </citation>
    <scope>NUCLEOTIDE SEQUENCE [LARGE SCALE GENOMIC DNA]</scope>
    <source>
        <strain evidence="7">JCM6362</strain>
    </source>
</reference>
<dbReference type="EMBL" id="BCTB01000012">
    <property type="protein sequence ID" value="GAT15102.1"/>
    <property type="molecule type" value="Genomic_DNA"/>
</dbReference>
<evidence type="ECO:0000256" key="2">
    <source>
        <dbReference type="ARBA" id="ARBA00023125"/>
    </source>
</evidence>
<dbReference type="PANTHER" id="PTHR30055">
    <property type="entry name" value="HTH-TYPE TRANSCRIPTIONAL REGULATOR RUTR"/>
    <property type="match status" value="1"/>
</dbReference>
<dbReference type="GO" id="GO:0000976">
    <property type="term" value="F:transcription cis-regulatory region binding"/>
    <property type="evidence" value="ECO:0007669"/>
    <property type="project" value="TreeGrafter"/>
</dbReference>
<feature type="DNA-binding region" description="H-T-H motif" evidence="4">
    <location>
        <begin position="245"/>
        <end position="264"/>
    </location>
</feature>
<dbReference type="InterPro" id="IPR009057">
    <property type="entry name" value="Homeodomain-like_sf"/>
</dbReference>
<sequence length="404" mass="44352">MSAAGSDAHRNGRHRPKNRKALIARASADAFGAQGYHAVSMEEIAARVGISPAALYRHSQGKYDLFRDSVLGLGQLLVDATDFGDDVDPAEDPHGLLAALVDALINVTIANRTAGGLYRWEGRYLREPDRDILERQIQLVNRRLQRPLRVMRPELGSRQRWTLTASALSAIGSIADHSAPLSVPGIRSFLASVVEDLLAADLPTPRRRRAPDPPPPRVTLAAGIYECVLHESIQMFHERGFRDTGMDDIAAAVGVPTTGIYRYFPGKADILAASLRRAVDRTSQDLARITAATADPHTALTQLVRAYLDQFRERPALAYVQHTERRNLPESEARVVERIEQSLVDSWARLVTEQRPELTVATARYAVYCAFALVTDLGRLTDSHASPSAQAAVQHLMEVVLLGG</sequence>
<keyword evidence="2 4" id="KW-0238">DNA-binding</keyword>
<evidence type="ECO:0000259" key="5">
    <source>
        <dbReference type="PROSITE" id="PS50977"/>
    </source>
</evidence>
<gene>
    <name evidence="6" type="ORF">RMCT_2072</name>
</gene>
<dbReference type="OrthoDB" id="4456617at2"/>
<reference evidence="6 7" key="1">
    <citation type="journal article" date="2016" name="Genome Announc.">
        <title>Draft Genome Sequences of Five Rapidly Growing Mycobacterium Species, M. thermoresistibile, M. fortuitum subsp. acetamidolyticum, M. canariasense, M. brisbanense, and M. novocastrense.</title>
        <authorList>
            <person name="Katahira K."/>
            <person name="Ogura Y."/>
            <person name="Gotoh Y."/>
            <person name="Hayashi T."/>
        </authorList>
    </citation>
    <scope>NUCLEOTIDE SEQUENCE [LARGE SCALE GENOMIC DNA]</scope>
    <source>
        <strain evidence="6 7">JCM6362</strain>
    </source>
</reference>
<dbReference type="PANTHER" id="PTHR30055:SF234">
    <property type="entry name" value="HTH-TYPE TRANSCRIPTIONAL REGULATOR BETI"/>
    <property type="match status" value="1"/>
</dbReference>
<feature type="domain" description="HTH tetR-type" evidence="5">
    <location>
        <begin position="222"/>
        <end position="282"/>
    </location>
</feature>
<dbReference type="AlphaFoldDB" id="A0A100XEJ6"/>
<comment type="caution">
    <text evidence="6">The sequence shown here is derived from an EMBL/GenBank/DDBJ whole genome shotgun (WGS) entry which is preliminary data.</text>
</comment>
<organism evidence="6 7">
    <name type="scientific">Mycolicibacterium thermoresistibile</name>
    <name type="common">Mycobacterium thermoresistibile</name>
    <dbReference type="NCBI Taxonomy" id="1797"/>
    <lineage>
        <taxon>Bacteria</taxon>
        <taxon>Bacillati</taxon>
        <taxon>Actinomycetota</taxon>
        <taxon>Actinomycetes</taxon>
        <taxon>Mycobacteriales</taxon>
        <taxon>Mycobacteriaceae</taxon>
        <taxon>Mycolicibacterium</taxon>
    </lineage>
</organism>
<evidence type="ECO:0000256" key="4">
    <source>
        <dbReference type="PROSITE-ProRule" id="PRU00335"/>
    </source>
</evidence>
<dbReference type="PRINTS" id="PR00455">
    <property type="entry name" value="HTHTETR"/>
</dbReference>